<reference evidence="3" key="1">
    <citation type="submission" date="2019-10" db="EMBL/GenBank/DDBJ databases">
        <title>Complete genome sequence of Corynebacterium urogenitalis DSM 108747, isolated from the genital tract of a cow.</title>
        <authorList>
            <person name="Ruckert C."/>
            <person name="Ballas P."/>
            <person name="Wagener K."/>
            <person name="Drillich M."/>
            <person name="Kaempfer P."/>
            <person name="Busse H.-J."/>
            <person name="Ehling-Schulz M."/>
        </authorList>
    </citation>
    <scope>NUCLEOTIDE SEQUENCE [LARGE SCALE GENOMIC DNA]</scope>
    <source>
        <strain evidence="3">LMM 1652</strain>
    </source>
</reference>
<keyword evidence="1" id="KW-0472">Membrane</keyword>
<evidence type="ECO:0000256" key="1">
    <source>
        <dbReference type="SAM" id="Phobius"/>
    </source>
</evidence>
<proteinExistence type="predicted"/>
<keyword evidence="1" id="KW-1133">Transmembrane helix</keyword>
<feature type="transmembrane region" description="Helical" evidence="1">
    <location>
        <begin position="54"/>
        <end position="75"/>
    </location>
</feature>
<dbReference type="Proteomes" id="UP000326711">
    <property type="component" value="Chromosome"/>
</dbReference>
<evidence type="ECO:0000313" key="3">
    <source>
        <dbReference type="Proteomes" id="UP000326711"/>
    </source>
</evidence>
<gene>
    <name evidence="2" type="ORF">CUROG_07320</name>
</gene>
<sequence>MGSVAPVSGDSVAAILSFRRLGSVAPVLYDRAIMKSVDTPVLKERYGNSRNSNFTGRILVIIFAAMIIAAGIYIFSMATRMNEATVTAVETGGRIVNDNKLTSQIDVTRDDTSKAAYCIVNALNYSKDEVGRREVLIPEGGERVTRLELDIPTRERAHAAKVYGCSNAIPPHLTESIAAQ</sequence>
<keyword evidence="3" id="KW-1185">Reference proteome</keyword>
<evidence type="ECO:0008006" key="4">
    <source>
        <dbReference type="Google" id="ProtNLM"/>
    </source>
</evidence>
<dbReference type="InterPro" id="IPR025443">
    <property type="entry name" value="DUF4307"/>
</dbReference>
<protein>
    <recommendedName>
        <fullName evidence="4">DUF4307 domain-containing protein</fullName>
    </recommendedName>
</protein>
<dbReference type="AlphaFoldDB" id="A0A5J6ZBA4"/>
<keyword evidence="1" id="KW-0812">Transmembrane</keyword>
<organism evidence="2 3">
    <name type="scientific">Corynebacterium urogenitale</name>
    <dbReference type="NCBI Taxonomy" id="2487892"/>
    <lineage>
        <taxon>Bacteria</taxon>
        <taxon>Bacillati</taxon>
        <taxon>Actinomycetota</taxon>
        <taxon>Actinomycetes</taxon>
        <taxon>Mycobacteriales</taxon>
        <taxon>Corynebacteriaceae</taxon>
        <taxon>Corynebacterium</taxon>
    </lineage>
</organism>
<dbReference type="EMBL" id="CP045032">
    <property type="protein sequence ID" value="QFQ02817.1"/>
    <property type="molecule type" value="Genomic_DNA"/>
</dbReference>
<dbReference type="KEGG" id="cuo:CUROG_07320"/>
<dbReference type="Pfam" id="PF14155">
    <property type="entry name" value="DUF4307"/>
    <property type="match status" value="1"/>
</dbReference>
<accession>A0A5J6ZBA4</accession>
<name>A0A5J6ZBA4_9CORY</name>
<evidence type="ECO:0000313" key="2">
    <source>
        <dbReference type="EMBL" id="QFQ02817.1"/>
    </source>
</evidence>